<dbReference type="InterPro" id="IPR014049">
    <property type="entry name" value="Glutathione_synthase_N_euk"/>
</dbReference>
<dbReference type="InterPro" id="IPR037013">
    <property type="entry name" value="GSH-S_sub-bd_sf"/>
</dbReference>
<dbReference type="FunFam" id="1.10.1080.10:FF:000005">
    <property type="entry name" value="Glutathione synthetase"/>
    <property type="match status" value="2"/>
</dbReference>
<dbReference type="EC" id="6.3.2.3" evidence="5"/>
<evidence type="ECO:0000313" key="14">
    <source>
        <dbReference type="Proteomes" id="UP000026962"/>
    </source>
</evidence>
<dbReference type="Gene3D" id="1.10.1080.10">
    <property type="entry name" value="Glutathione Synthetase, Chain A, domain 3"/>
    <property type="match status" value="2"/>
</dbReference>
<dbReference type="STRING" id="4537.A0A0E0MHL0"/>
<dbReference type="Gene3D" id="3.40.50.1760">
    <property type="entry name" value="Glutathione synthase, substrate-binding domain superfamily, eukaryotic"/>
    <property type="match status" value="2"/>
</dbReference>
<dbReference type="NCBIfam" id="TIGR01986">
    <property type="entry name" value="glut_syn_euk"/>
    <property type="match status" value="1"/>
</dbReference>
<keyword evidence="11" id="KW-0460">Magnesium</keyword>
<dbReference type="GO" id="GO:0005524">
    <property type="term" value="F:ATP binding"/>
    <property type="evidence" value="ECO:0007669"/>
    <property type="project" value="UniProtKB-KW"/>
</dbReference>
<dbReference type="Gene3D" id="3.30.470.20">
    <property type="entry name" value="ATP-grasp fold, B domain"/>
    <property type="match status" value="3"/>
</dbReference>
<evidence type="ECO:0000256" key="3">
    <source>
        <dbReference type="ARBA" id="ARBA00010385"/>
    </source>
</evidence>
<dbReference type="eggNOG" id="KOG0021">
    <property type="taxonomic scope" value="Eukaryota"/>
</dbReference>
<evidence type="ECO:0000256" key="9">
    <source>
        <dbReference type="ARBA" id="ARBA00022741"/>
    </source>
</evidence>
<evidence type="ECO:0000256" key="10">
    <source>
        <dbReference type="ARBA" id="ARBA00022840"/>
    </source>
</evidence>
<evidence type="ECO:0000256" key="11">
    <source>
        <dbReference type="ARBA" id="ARBA00022842"/>
    </source>
</evidence>
<dbReference type="SUPFAM" id="SSF56059">
    <property type="entry name" value="Glutathione synthetase ATP-binding domain-like"/>
    <property type="match status" value="2"/>
</dbReference>
<keyword evidence="8" id="KW-0479">Metal-binding</keyword>
<protein>
    <recommendedName>
        <fullName evidence="5">glutathione synthase</fullName>
        <ecNumber evidence="5">6.3.2.3</ecNumber>
    </recommendedName>
</protein>
<evidence type="ECO:0000256" key="2">
    <source>
        <dbReference type="ARBA" id="ARBA00004965"/>
    </source>
</evidence>
<dbReference type="FunFam" id="3.30.470.20:FF:000092">
    <property type="entry name" value="Glutathione synthetase"/>
    <property type="match status" value="2"/>
</dbReference>
<dbReference type="GO" id="GO:0004363">
    <property type="term" value="F:glutathione synthase activity"/>
    <property type="evidence" value="ECO:0007669"/>
    <property type="project" value="UniProtKB-EC"/>
</dbReference>
<dbReference type="FunFam" id="3.30.1490.50:FF:000001">
    <property type="entry name" value="Glutathione synthetase"/>
    <property type="match status" value="2"/>
</dbReference>
<dbReference type="Gene3D" id="3.30.1490.50">
    <property type="match status" value="2"/>
</dbReference>
<sequence>MSSCVTTPHHHGCCSGRRLQAPAPRARPRHVVVASAFLKHLAPTPHRAVASRAMSAEAPLGVTTPAAAAAAEEEMVAVVDEMVEEAAVWCAVHGLVVGDRAEPRSGTVPGVGLVHAPFALLPTRFPASFWKQACELAPIFNDLVDRVSLDGEFLQDSLSRTRQVDDFTSRLLDIHAKMMEVNKEEDIRLGLHRSDYMLDSETNSLLQIELNTISSSFPGLSSLVSELHRTLLNRHGKVLGLDSKRIPQNWAATHFAEALSMAWTEFNNKRKTLAQVEAEGQVLPDGTLVVDGQTVSVVYFRAGYSPNDYPSEAEWRARLLMEQSSAIKCPSISYHLVGTKKIQQELAKPNILERFLDNKDDIAKLRKCFAGLWSLDNEGIVKAAIEKPDLFVLKPQREGGGNNIYGHDLQETLVRLQKEQGEALAAYILMQRIFPRASLTHLVQGGVCFEDLTISELGIYGAYLRNKDKVVMNNQSGYLMRTKVSSSNEGGVAAGFAVLDSILLTDEHLAPTPHRAVASRAMSAEAPLGVTTPAAAAAAEEEMVAVVDEMVEEAAVWCAVHGLVVGDRAEPRSGTVPGVGLVHAPFALLPTRFPASFWKQACELAPIFNDLVDRVSLDGEFLQDSLSRTRQVDDFTSRLLDIHAKMMEVNKEEDIRLGLHRSDYMLDSETNSLLQIELNTISSSFPGLSSLVSELHRTLLNRHGKVLGLDSKRIPQNWAATHFAEALSMAWTEFNNKRDGQTVSVVYFRAGYSPNDYPSEAEWRARLLMEQSSAIKCPSISYHLVGTKKIQQELAKPNILERFLDNKDDIAKLRKCFAGLWSLDNEGIVKAAIEKPDLFVLKPQREGGGNNIYGHDLQETLVRLQKEQGEALAAYILMQRIFPRASLTHLVQGGVCFEDLTISELGIYGAYLRNKDKVVMNNQSGYLMRTKVSSSNEGGVAAGFAVLDSILLTDESATYNGQRGLT</sequence>
<comment type="subunit">
    <text evidence="4">Homodimer.</text>
</comment>
<keyword evidence="14" id="KW-1185">Reference proteome</keyword>
<dbReference type="AlphaFoldDB" id="A0A0E0MHL0"/>
<evidence type="ECO:0000259" key="12">
    <source>
        <dbReference type="Pfam" id="PF03199"/>
    </source>
</evidence>
<name>A0A0E0MHL0_ORYPU</name>
<dbReference type="FunFam" id="3.30.1490.80:FF:000010">
    <property type="entry name" value="Glutathione synthetase"/>
    <property type="match status" value="2"/>
</dbReference>
<dbReference type="EnsemblPlants" id="OPUNC11G17550.1">
    <property type="protein sequence ID" value="OPUNC11G17550.1"/>
    <property type="gene ID" value="OPUNC11G17550"/>
</dbReference>
<evidence type="ECO:0000256" key="1">
    <source>
        <dbReference type="ARBA" id="ARBA00001946"/>
    </source>
</evidence>
<evidence type="ECO:0000256" key="7">
    <source>
        <dbReference type="ARBA" id="ARBA00022684"/>
    </source>
</evidence>
<keyword evidence="10" id="KW-0067">ATP-binding</keyword>
<dbReference type="SUPFAM" id="SSF52440">
    <property type="entry name" value="PreATP-grasp domain"/>
    <property type="match status" value="2"/>
</dbReference>
<evidence type="ECO:0000256" key="6">
    <source>
        <dbReference type="ARBA" id="ARBA00022598"/>
    </source>
</evidence>
<proteinExistence type="inferred from homology"/>
<dbReference type="GO" id="GO:0043295">
    <property type="term" value="F:glutathione binding"/>
    <property type="evidence" value="ECO:0007669"/>
    <property type="project" value="TreeGrafter"/>
</dbReference>
<keyword evidence="9" id="KW-0547">Nucleotide-binding</keyword>
<dbReference type="InterPro" id="IPR004887">
    <property type="entry name" value="GSH_synth_subst-bd"/>
</dbReference>
<dbReference type="Pfam" id="PF03917">
    <property type="entry name" value="GSH_synth_ATP"/>
    <property type="match status" value="2"/>
</dbReference>
<dbReference type="Gene3D" id="3.30.1490.80">
    <property type="match status" value="2"/>
</dbReference>
<comment type="cofactor">
    <cofactor evidence="1">
        <name>Mg(2+)</name>
        <dbReference type="ChEBI" id="CHEBI:18420"/>
    </cofactor>
</comment>
<dbReference type="InterPro" id="IPR016185">
    <property type="entry name" value="PreATP-grasp_dom_sf"/>
</dbReference>
<keyword evidence="7" id="KW-0317">Glutathione biosynthesis</keyword>
<evidence type="ECO:0000256" key="8">
    <source>
        <dbReference type="ARBA" id="ARBA00022723"/>
    </source>
</evidence>
<feature type="domain" description="Glutathione synthase substrate-binding" evidence="12">
    <location>
        <begin position="735"/>
        <end position="785"/>
    </location>
</feature>
<dbReference type="InterPro" id="IPR005615">
    <property type="entry name" value="Glutathione_synthase"/>
</dbReference>
<feature type="domain" description="Glutathione synthase substrate-binding" evidence="12">
    <location>
        <begin position="265"/>
        <end position="337"/>
    </location>
</feature>
<dbReference type="Pfam" id="PF03199">
    <property type="entry name" value="GSH_synthase"/>
    <property type="match status" value="2"/>
</dbReference>
<dbReference type="InterPro" id="IPR014042">
    <property type="entry name" value="Glutathione_synthase_a-hlx"/>
</dbReference>
<keyword evidence="6" id="KW-0436">Ligase</keyword>
<reference evidence="13" key="2">
    <citation type="submission" date="2018-05" db="EMBL/GenBank/DDBJ databases">
        <title>OpunRS2 (Oryza punctata Reference Sequence Version 2).</title>
        <authorList>
            <person name="Zhang J."/>
            <person name="Kudrna D."/>
            <person name="Lee S."/>
            <person name="Talag J."/>
            <person name="Welchert J."/>
            <person name="Wing R.A."/>
        </authorList>
    </citation>
    <scope>NUCLEOTIDE SEQUENCE [LARGE SCALE GENOMIC DNA]</scope>
</reference>
<dbReference type="GO" id="GO:0005829">
    <property type="term" value="C:cytosol"/>
    <property type="evidence" value="ECO:0007669"/>
    <property type="project" value="TreeGrafter"/>
</dbReference>
<dbReference type="Proteomes" id="UP000026962">
    <property type="component" value="Chromosome 11"/>
</dbReference>
<dbReference type="PANTHER" id="PTHR11130">
    <property type="entry name" value="GLUTATHIONE SYNTHETASE"/>
    <property type="match status" value="1"/>
</dbReference>
<accession>A0A0E0MHL0</accession>
<dbReference type="Gramene" id="OPUNC11G17550.1">
    <property type="protein sequence ID" value="OPUNC11G17550.1"/>
    <property type="gene ID" value="OPUNC11G17550"/>
</dbReference>
<comment type="pathway">
    <text evidence="2">Sulfur metabolism; glutathione biosynthesis; glutathione from L-cysteine and L-glutamate: step 2/2.</text>
</comment>
<reference evidence="13" key="1">
    <citation type="submission" date="2015-04" db="UniProtKB">
        <authorList>
            <consortium name="EnsemblPlants"/>
        </authorList>
    </citation>
    <scope>IDENTIFICATION</scope>
</reference>
<evidence type="ECO:0000256" key="5">
    <source>
        <dbReference type="ARBA" id="ARBA00012214"/>
    </source>
</evidence>
<dbReference type="InterPro" id="IPR014709">
    <property type="entry name" value="Glutathione_synthase_C_euk"/>
</dbReference>
<evidence type="ECO:0000313" key="13">
    <source>
        <dbReference type="EnsemblPlants" id="OPUNC11G17550.1"/>
    </source>
</evidence>
<organism evidence="13">
    <name type="scientific">Oryza punctata</name>
    <name type="common">Red rice</name>
    <dbReference type="NCBI Taxonomy" id="4537"/>
    <lineage>
        <taxon>Eukaryota</taxon>
        <taxon>Viridiplantae</taxon>
        <taxon>Streptophyta</taxon>
        <taxon>Embryophyta</taxon>
        <taxon>Tracheophyta</taxon>
        <taxon>Spermatophyta</taxon>
        <taxon>Magnoliopsida</taxon>
        <taxon>Liliopsida</taxon>
        <taxon>Poales</taxon>
        <taxon>Poaceae</taxon>
        <taxon>BOP clade</taxon>
        <taxon>Oryzoideae</taxon>
        <taxon>Oryzeae</taxon>
        <taxon>Oryzinae</taxon>
        <taxon>Oryza</taxon>
    </lineage>
</organism>
<dbReference type="PANTHER" id="PTHR11130:SF0">
    <property type="entry name" value="GLUTATHIONE SYNTHETASE"/>
    <property type="match status" value="1"/>
</dbReference>
<comment type="similarity">
    <text evidence="3">Belongs to the eukaryotic GSH synthase family.</text>
</comment>
<dbReference type="HOGENOM" id="CLU_306619_0_0_1"/>
<dbReference type="UniPathway" id="UPA00142">
    <property type="reaction ID" value="UER00210"/>
</dbReference>
<evidence type="ECO:0000256" key="4">
    <source>
        <dbReference type="ARBA" id="ARBA00011738"/>
    </source>
</evidence>
<dbReference type="GO" id="GO:0046872">
    <property type="term" value="F:metal ion binding"/>
    <property type="evidence" value="ECO:0007669"/>
    <property type="project" value="UniProtKB-KW"/>
</dbReference>